<dbReference type="InterPro" id="IPR019734">
    <property type="entry name" value="TPR_rpt"/>
</dbReference>
<dbReference type="Proteomes" id="UP000245657">
    <property type="component" value="Unassembled WGS sequence"/>
</dbReference>
<dbReference type="SUPFAM" id="SSF48452">
    <property type="entry name" value="TPR-like"/>
    <property type="match status" value="1"/>
</dbReference>
<feature type="repeat" description="TPR" evidence="3">
    <location>
        <begin position="77"/>
        <end position="110"/>
    </location>
</feature>
<evidence type="ECO:0000256" key="3">
    <source>
        <dbReference type="PROSITE-ProRule" id="PRU00339"/>
    </source>
</evidence>
<dbReference type="PROSITE" id="PS50005">
    <property type="entry name" value="TPR"/>
    <property type="match status" value="2"/>
</dbReference>
<dbReference type="AlphaFoldDB" id="A0A2V2N4A0"/>
<reference evidence="4 5" key="1">
    <citation type="submission" date="2018-05" db="EMBL/GenBank/DDBJ databases">
        <title>Draft genome of Methanospirillum lacunae Ki8-1.</title>
        <authorList>
            <person name="Dueholm M.S."/>
            <person name="Nielsen P.H."/>
            <person name="Bakmann L.F."/>
            <person name="Otzen D.E."/>
        </authorList>
    </citation>
    <scope>NUCLEOTIDE SEQUENCE [LARGE SCALE GENOMIC DNA]</scope>
    <source>
        <strain evidence="4 5">Ki8-1</strain>
    </source>
</reference>
<evidence type="ECO:0000256" key="1">
    <source>
        <dbReference type="ARBA" id="ARBA00022737"/>
    </source>
</evidence>
<comment type="caution">
    <text evidence="4">The sequence shown here is derived from an EMBL/GenBank/DDBJ whole genome shotgun (WGS) entry which is preliminary data.</text>
</comment>
<name>A0A2V2N4A0_9EURY</name>
<dbReference type="EMBL" id="QGMY01000006">
    <property type="protein sequence ID" value="PWR72576.1"/>
    <property type="molecule type" value="Genomic_DNA"/>
</dbReference>
<dbReference type="Gene3D" id="1.25.40.10">
    <property type="entry name" value="Tetratricopeptide repeat domain"/>
    <property type="match status" value="1"/>
</dbReference>
<dbReference type="PROSITE" id="PS50293">
    <property type="entry name" value="TPR_REGION"/>
    <property type="match status" value="1"/>
</dbReference>
<sequence>MKHMRSGNLFLCGKNFHIGLLSGTVLILMLCLFIGPCNADMSAYNWNNLGTTYYNQGDYTAAINAFLNAVAIDPSLVIAWNNLGIAYQANNQYSQAQDAFRRAISINSGYDEGWSNLAYVYQYQGRYDDYNYAMRHVNPGFVRQGIIFNNFDNRNYNNGHYSDGYNNYYGPGYHNNFNTNQNGITLMQYGGYNTYDQNSPLYYR</sequence>
<organism evidence="4 5">
    <name type="scientific">Methanospirillum lacunae</name>
    <dbReference type="NCBI Taxonomy" id="668570"/>
    <lineage>
        <taxon>Archaea</taxon>
        <taxon>Methanobacteriati</taxon>
        <taxon>Methanobacteriota</taxon>
        <taxon>Stenosarchaea group</taxon>
        <taxon>Methanomicrobia</taxon>
        <taxon>Methanomicrobiales</taxon>
        <taxon>Methanospirillaceae</taxon>
        <taxon>Methanospirillum</taxon>
    </lineage>
</organism>
<evidence type="ECO:0000313" key="4">
    <source>
        <dbReference type="EMBL" id="PWR72576.1"/>
    </source>
</evidence>
<dbReference type="PANTHER" id="PTHR16193:SF0">
    <property type="entry name" value="TETRATRICOPEPTIDE REPEAT PROTEIN 27"/>
    <property type="match status" value="1"/>
</dbReference>
<dbReference type="Pfam" id="PF13414">
    <property type="entry name" value="TPR_11"/>
    <property type="match status" value="1"/>
</dbReference>
<proteinExistence type="predicted"/>
<keyword evidence="2 3" id="KW-0802">TPR repeat</keyword>
<dbReference type="InterPro" id="IPR011990">
    <property type="entry name" value="TPR-like_helical_dom_sf"/>
</dbReference>
<keyword evidence="1" id="KW-0677">Repeat</keyword>
<accession>A0A2V2N4A0</accession>
<gene>
    <name evidence="4" type="ORF">DK846_06310</name>
</gene>
<protein>
    <submittedName>
        <fullName evidence="4">Uncharacterized protein</fullName>
    </submittedName>
</protein>
<evidence type="ECO:0000313" key="5">
    <source>
        <dbReference type="Proteomes" id="UP000245657"/>
    </source>
</evidence>
<dbReference type="PANTHER" id="PTHR16193">
    <property type="entry name" value="TETRATRICOPEPTIDE REPEAT PROTEIN 27"/>
    <property type="match status" value="1"/>
</dbReference>
<dbReference type="InterPro" id="IPR044244">
    <property type="entry name" value="TTC27/Emw1"/>
</dbReference>
<feature type="repeat" description="TPR" evidence="3">
    <location>
        <begin position="43"/>
        <end position="76"/>
    </location>
</feature>
<keyword evidence="5" id="KW-1185">Reference proteome</keyword>
<evidence type="ECO:0000256" key="2">
    <source>
        <dbReference type="ARBA" id="ARBA00022803"/>
    </source>
</evidence>
<dbReference type="SMART" id="SM00028">
    <property type="entry name" value="TPR"/>
    <property type="match status" value="2"/>
</dbReference>